<protein>
    <recommendedName>
        <fullName evidence="3">Ribosome maturation factor RimP</fullName>
    </recommendedName>
</protein>
<dbReference type="InterPro" id="IPR035956">
    <property type="entry name" value="RimP_N_sf"/>
</dbReference>
<dbReference type="Proteomes" id="UP000886883">
    <property type="component" value="Unassembled WGS sequence"/>
</dbReference>
<dbReference type="Gene3D" id="3.30.300.70">
    <property type="entry name" value="RimP-like superfamily, N-terminal"/>
    <property type="match status" value="1"/>
</dbReference>
<dbReference type="AlphaFoldDB" id="A0A9D2MSN6"/>
<dbReference type="InterPro" id="IPR028989">
    <property type="entry name" value="RimP_N"/>
</dbReference>
<accession>A0A9D2MSN6</accession>
<dbReference type="PANTHER" id="PTHR33867">
    <property type="entry name" value="RIBOSOME MATURATION FACTOR RIMP"/>
    <property type="match status" value="1"/>
</dbReference>
<evidence type="ECO:0000259" key="5">
    <source>
        <dbReference type="Pfam" id="PF17384"/>
    </source>
</evidence>
<evidence type="ECO:0000256" key="2">
    <source>
        <dbReference type="ARBA" id="ARBA00022517"/>
    </source>
</evidence>
<reference evidence="6" key="2">
    <citation type="submission" date="2021-04" db="EMBL/GenBank/DDBJ databases">
        <authorList>
            <person name="Gilroy R."/>
        </authorList>
    </citation>
    <scope>NUCLEOTIDE SEQUENCE</scope>
    <source>
        <strain evidence="6">USAMLcec3-2134</strain>
    </source>
</reference>
<feature type="domain" description="Ribosome maturation factor RimP C-terminal" evidence="5">
    <location>
        <begin position="89"/>
        <end position="154"/>
    </location>
</feature>
<comment type="subcellular location">
    <subcellularLocation>
        <location evidence="3">Cytoplasm</location>
    </subcellularLocation>
</comment>
<dbReference type="GO" id="GO:0005829">
    <property type="term" value="C:cytosol"/>
    <property type="evidence" value="ECO:0007669"/>
    <property type="project" value="TreeGrafter"/>
</dbReference>
<feature type="domain" description="Ribosome maturation factor RimP N-terminal" evidence="4">
    <location>
        <begin position="16"/>
        <end position="85"/>
    </location>
</feature>
<evidence type="ECO:0000313" key="6">
    <source>
        <dbReference type="EMBL" id="HJB92278.1"/>
    </source>
</evidence>
<gene>
    <name evidence="3" type="primary">rimP</name>
    <name evidence="6" type="ORF">H9763_12555</name>
</gene>
<keyword evidence="1 3" id="KW-0963">Cytoplasm</keyword>
<proteinExistence type="inferred from homology"/>
<dbReference type="InterPro" id="IPR003728">
    <property type="entry name" value="Ribosome_maturation_RimP"/>
</dbReference>
<sequence>MSRRETYESRTEALLLPIAEENGVEIYDVEYVKEGSDWYLRAYIDKPGGVDINDCERVSRALSDRLDEEDFIEDAYVLEVSSPGLGRTLKKDKHLQRSLGEEVEIRLYKPVEKCREFAGTLKEFDAQSVTIQTAQGERAFDRKDVALIRLALDF</sequence>
<dbReference type="GO" id="GO:0006412">
    <property type="term" value="P:translation"/>
    <property type="evidence" value="ECO:0007669"/>
    <property type="project" value="TreeGrafter"/>
</dbReference>
<dbReference type="Pfam" id="PF02576">
    <property type="entry name" value="RimP_N"/>
    <property type="match status" value="1"/>
</dbReference>
<reference evidence="6" key="1">
    <citation type="journal article" date="2021" name="PeerJ">
        <title>Extensive microbial diversity within the chicken gut microbiome revealed by metagenomics and culture.</title>
        <authorList>
            <person name="Gilroy R."/>
            <person name="Ravi A."/>
            <person name="Getino M."/>
            <person name="Pursley I."/>
            <person name="Horton D.L."/>
            <person name="Alikhan N.F."/>
            <person name="Baker D."/>
            <person name="Gharbi K."/>
            <person name="Hall N."/>
            <person name="Watson M."/>
            <person name="Adriaenssens E.M."/>
            <person name="Foster-Nyarko E."/>
            <person name="Jarju S."/>
            <person name="Secka A."/>
            <person name="Antonio M."/>
            <person name="Oren A."/>
            <person name="Chaudhuri R.R."/>
            <person name="La Ragione R."/>
            <person name="Hildebrand F."/>
            <person name="Pallen M.J."/>
        </authorList>
    </citation>
    <scope>NUCLEOTIDE SEQUENCE</scope>
    <source>
        <strain evidence="6">USAMLcec3-2134</strain>
    </source>
</reference>
<evidence type="ECO:0000313" key="7">
    <source>
        <dbReference type="Proteomes" id="UP000886883"/>
    </source>
</evidence>
<comment type="caution">
    <text evidence="6">The sequence shown here is derived from an EMBL/GenBank/DDBJ whole genome shotgun (WGS) entry which is preliminary data.</text>
</comment>
<dbReference type="HAMAP" id="MF_01077">
    <property type="entry name" value="RimP"/>
    <property type="match status" value="1"/>
</dbReference>
<organism evidence="6 7">
    <name type="scientific">Candidatus Eisenbergiella merdigallinarum</name>
    <dbReference type="NCBI Taxonomy" id="2838552"/>
    <lineage>
        <taxon>Bacteria</taxon>
        <taxon>Bacillati</taxon>
        <taxon>Bacillota</taxon>
        <taxon>Clostridia</taxon>
        <taxon>Lachnospirales</taxon>
        <taxon>Lachnospiraceae</taxon>
        <taxon>Eisenbergiella</taxon>
    </lineage>
</organism>
<dbReference type="CDD" id="cd01734">
    <property type="entry name" value="YlxS_C"/>
    <property type="match status" value="1"/>
</dbReference>
<comment type="similarity">
    <text evidence="3">Belongs to the RimP family.</text>
</comment>
<dbReference type="InterPro" id="IPR036847">
    <property type="entry name" value="RimP_C_sf"/>
</dbReference>
<dbReference type="SUPFAM" id="SSF75420">
    <property type="entry name" value="YhbC-like, N-terminal domain"/>
    <property type="match status" value="1"/>
</dbReference>
<dbReference type="FunFam" id="3.30.300.70:FF:000001">
    <property type="entry name" value="Ribosome maturation factor RimP"/>
    <property type="match status" value="1"/>
</dbReference>
<dbReference type="SUPFAM" id="SSF74942">
    <property type="entry name" value="YhbC-like, C-terminal domain"/>
    <property type="match status" value="1"/>
</dbReference>
<dbReference type="GO" id="GO:0000028">
    <property type="term" value="P:ribosomal small subunit assembly"/>
    <property type="evidence" value="ECO:0007669"/>
    <property type="project" value="TreeGrafter"/>
</dbReference>
<dbReference type="PANTHER" id="PTHR33867:SF1">
    <property type="entry name" value="RIBOSOME MATURATION FACTOR RIMP"/>
    <property type="match status" value="1"/>
</dbReference>
<dbReference type="Gene3D" id="2.30.30.180">
    <property type="entry name" value="Ribosome maturation factor RimP, C-terminal domain"/>
    <property type="match status" value="1"/>
</dbReference>
<evidence type="ECO:0000259" key="4">
    <source>
        <dbReference type="Pfam" id="PF02576"/>
    </source>
</evidence>
<dbReference type="InterPro" id="IPR028998">
    <property type="entry name" value="RimP_C"/>
</dbReference>
<evidence type="ECO:0000256" key="3">
    <source>
        <dbReference type="HAMAP-Rule" id="MF_01077"/>
    </source>
</evidence>
<dbReference type="Pfam" id="PF17384">
    <property type="entry name" value="DUF150_C"/>
    <property type="match status" value="1"/>
</dbReference>
<dbReference type="EMBL" id="DWXE01000046">
    <property type="protein sequence ID" value="HJB92278.1"/>
    <property type="molecule type" value="Genomic_DNA"/>
</dbReference>
<comment type="function">
    <text evidence="3">Required for maturation of 30S ribosomal subunits.</text>
</comment>
<evidence type="ECO:0000256" key="1">
    <source>
        <dbReference type="ARBA" id="ARBA00022490"/>
    </source>
</evidence>
<keyword evidence="2 3" id="KW-0690">Ribosome biogenesis</keyword>
<name>A0A9D2MSN6_9FIRM</name>